<protein>
    <submittedName>
        <fullName evidence="1">Uncharacterized protein</fullName>
    </submittedName>
</protein>
<accession>A0A1I5VID9</accession>
<sequence length="48" mass="5751">MYKHMNIICDNKIILKQILSRKTDSYLNFMYKQINLFKGRIIKKSLSG</sequence>
<dbReference type="Proteomes" id="UP000199306">
    <property type="component" value="Unassembled WGS sequence"/>
</dbReference>
<dbReference type="AlphaFoldDB" id="A0A1I5VID9"/>
<reference evidence="1 2" key="1">
    <citation type="submission" date="2016-10" db="EMBL/GenBank/DDBJ databases">
        <authorList>
            <person name="de Groot N.N."/>
        </authorList>
    </citation>
    <scope>NUCLEOTIDE SEQUENCE [LARGE SCALE GENOMIC DNA]</scope>
    <source>
        <strain evidence="2">E92,LMG 26720,CCM 7988</strain>
    </source>
</reference>
<keyword evidence="2" id="KW-1185">Reference proteome</keyword>
<organism evidence="1 2">
    <name type="scientific">Pseudarcicella hirudinis</name>
    <dbReference type="NCBI Taxonomy" id="1079859"/>
    <lineage>
        <taxon>Bacteria</taxon>
        <taxon>Pseudomonadati</taxon>
        <taxon>Bacteroidota</taxon>
        <taxon>Cytophagia</taxon>
        <taxon>Cytophagales</taxon>
        <taxon>Flectobacillaceae</taxon>
        <taxon>Pseudarcicella</taxon>
    </lineage>
</organism>
<name>A0A1I5VID9_9BACT</name>
<proteinExistence type="predicted"/>
<dbReference type="EMBL" id="FOXH01000009">
    <property type="protein sequence ID" value="SFQ07213.1"/>
    <property type="molecule type" value="Genomic_DNA"/>
</dbReference>
<gene>
    <name evidence="1" type="ORF">SAMN04515674_109136</name>
</gene>
<evidence type="ECO:0000313" key="2">
    <source>
        <dbReference type="Proteomes" id="UP000199306"/>
    </source>
</evidence>
<evidence type="ECO:0000313" key="1">
    <source>
        <dbReference type="EMBL" id="SFQ07213.1"/>
    </source>
</evidence>